<organism evidence="12 13">
    <name type="scientific">Halogranum gelatinilyticum</name>
    <dbReference type="NCBI Taxonomy" id="660521"/>
    <lineage>
        <taxon>Archaea</taxon>
        <taxon>Methanobacteriati</taxon>
        <taxon>Methanobacteriota</taxon>
        <taxon>Stenosarchaea group</taxon>
        <taxon>Halobacteria</taxon>
        <taxon>Halobacteriales</taxon>
        <taxon>Haloferacaceae</taxon>
    </lineage>
</organism>
<dbReference type="InterPro" id="IPR023827">
    <property type="entry name" value="Peptidase_S8_Asp-AS"/>
</dbReference>
<comment type="similarity">
    <text evidence="2 7 8">Belongs to the peptidase S8 family.</text>
</comment>
<dbReference type="AlphaFoldDB" id="A0A1G9TF54"/>
<dbReference type="PANTHER" id="PTHR43399">
    <property type="entry name" value="SUBTILISIN-RELATED"/>
    <property type="match status" value="1"/>
</dbReference>
<name>A0A1G9TF54_9EURY</name>
<dbReference type="GO" id="GO:0004252">
    <property type="term" value="F:serine-type endopeptidase activity"/>
    <property type="evidence" value="ECO:0007669"/>
    <property type="project" value="UniProtKB-UniRule"/>
</dbReference>
<dbReference type="SUPFAM" id="SSF52743">
    <property type="entry name" value="Subtilisin-like"/>
    <property type="match status" value="1"/>
</dbReference>
<dbReference type="GO" id="GO:0006508">
    <property type="term" value="P:proteolysis"/>
    <property type="evidence" value="ECO:0007669"/>
    <property type="project" value="UniProtKB-KW"/>
</dbReference>
<keyword evidence="13" id="KW-1185">Reference proteome</keyword>
<dbReference type="OrthoDB" id="27270at2157"/>
<dbReference type="InterPro" id="IPR015500">
    <property type="entry name" value="Peptidase_S8_subtilisin-rel"/>
</dbReference>
<feature type="active site" description="Charge relay system" evidence="7">
    <location>
        <position position="157"/>
    </location>
</feature>
<dbReference type="RefSeq" id="WP_089696635.1">
    <property type="nucleotide sequence ID" value="NZ_FNHL01000002.1"/>
</dbReference>
<dbReference type="CDD" id="cd07484">
    <property type="entry name" value="Peptidases_S8_Thermitase_like"/>
    <property type="match status" value="1"/>
</dbReference>
<evidence type="ECO:0000256" key="1">
    <source>
        <dbReference type="ARBA" id="ARBA00004613"/>
    </source>
</evidence>
<evidence type="ECO:0000256" key="5">
    <source>
        <dbReference type="ARBA" id="ARBA00022801"/>
    </source>
</evidence>
<evidence type="ECO:0000256" key="4">
    <source>
        <dbReference type="ARBA" id="ARBA00022670"/>
    </source>
</evidence>
<dbReference type="PROSITE" id="PS51318">
    <property type="entry name" value="TAT"/>
    <property type="match status" value="1"/>
</dbReference>
<keyword evidence="6 7" id="KW-0720">Serine protease</keyword>
<dbReference type="InterPro" id="IPR000209">
    <property type="entry name" value="Peptidase_S8/S53_dom"/>
</dbReference>
<dbReference type="InterPro" id="IPR051048">
    <property type="entry name" value="Peptidase_S8/S53_subtilisin"/>
</dbReference>
<dbReference type="InterPro" id="IPR022398">
    <property type="entry name" value="Peptidase_S8_His-AS"/>
</dbReference>
<dbReference type="Pfam" id="PF04151">
    <property type="entry name" value="PPC"/>
    <property type="match status" value="1"/>
</dbReference>
<keyword evidence="4 7" id="KW-0645">Protease</keyword>
<dbReference type="GO" id="GO:0005576">
    <property type="term" value="C:extracellular region"/>
    <property type="evidence" value="ECO:0007669"/>
    <property type="project" value="UniProtKB-SubCell"/>
</dbReference>
<dbReference type="Proteomes" id="UP000199451">
    <property type="component" value="Unassembled WGS sequence"/>
</dbReference>
<dbReference type="InterPro" id="IPR007280">
    <property type="entry name" value="Peptidase_C_arc/bac"/>
</dbReference>
<dbReference type="InterPro" id="IPR019546">
    <property type="entry name" value="TAT_signal_bac_arc"/>
</dbReference>
<feature type="active site" description="Charge relay system" evidence="7">
    <location>
        <position position="196"/>
    </location>
</feature>
<keyword evidence="3" id="KW-0964">Secreted</keyword>
<dbReference type="SMR" id="A0A1G9TF54"/>
<feature type="domain" description="Peptidase S8/S53" evidence="10">
    <location>
        <begin position="149"/>
        <end position="394"/>
    </location>
</feature>
<accession>A0A1G9TF54</accession>
<gene>
    <name evidence="12" type="ORF">SAMN04487949_1750</name>
</gene>
<proteinExistence type="inferred from homology"/>
<dbReference type="PROSITE" id="PS51892">
    <property type="entry name" value="SUBTILASE"/>
    <property type="match status" value="1"/>
</dbReference>
<keyword evidence="5 7" id="KW-0378">Hydrolase</keyword>
<dbReference type="InterPro" id="IPR023828">
    <property type="entry name" value="Peptidase_S8_Ser-AS"/>
</dbReference>
<feature type="compositionally biased region" description="Gly residues" evidence="9">
    <location>
        <begin position="408"/>
        <end position="425"/>
    </location>
</feature>
<dbReference type="STRING" id="660521.SAMN04487949_1750"/>
<evidence type="ECO:0000259" key="10">
    <source>
        <dbReference type="Pfam" id="PF00082"/>
    </source>
</evidence>
<dbReference type="EMBL" id="FNHL01000002">
    <property type="protein sequence ID" value="SDM46356.1"/>
    <property type="molecule type" value="Genomic_DNA"/>
</dbReference>
<comment type="subcellular location">
    <subcellularLocation>
        <location evidence="1">Secreted</location>
    </subcellularLocation>
</comment>
<feature type="domain" description="Peptidase C-terminal archaeal/bacterial" evidence="11">
    <location>
        <begin position="445"/>
        <end position="505"/>
    </location>
</feature>
<dbReference type="NCBIfam" id="TIGR01409">
    <property type="entry name" value="TAT_signal_seq"/>
    <property type="match status" value="1"/>
</dbReference>
<evidence type="ECO:0000256" key="2">
    <source>
        <dbReference type="ARBA" id="ARBA00011073"/>
    </source>
</evidence>
<feature type="active site" description="Charge relay system" evidence="7">
    <location>
        <position position="349"/>
    </location>
</feature>
<dbReference type="Gene3D" id="3.40.50.200">
    <property type="entry name" value="Peptidase S8/S53 domain"/>
    <property type="match status" value="1"/>
</dbReference>
<evidence type="ECO:0000256" key="3">
    <source>
        <dbReference type="ARBA" id="ARBA00022525"/>
    </source>
</evidence>
<evidence type="ECO:0000256" key="9">
    <source>
        <dbReference type="SAM" id="MobiDB-lite"/>
    </source>
</evidence>
<dbReference type="PROSITE" id="PS00138">
    <property type="entry name" value="SUBTILASE_SER"/>
    <property type="match status" value="1"/>
</dbReference>
<evidence type="ECO:0000256" key="7">
    <source>
        <dbReference type="PROSITE-ProRule" id="PRU01240"/>
    </source>
</evidence>
<dbReference type="InterPro" id="IPR006311">
    <property type="entry name" value="TAT_signal"/>
</dbReference>
<evidence type="ECO:0000313" key="12">
    <source>
        <dbReference type="EMBL" id="SDM46356.1"/>
    </source>
</evidence>
<sequence length="530" mass="54072">MTQDGTPDLNRRRFLQATGAVGLAGALGGVASATPGRSPGPKEDEILVGVAQGDDSPADVVKKAVPGKARIVHENKTLSYVAVKFPSQAADVARENFIEAVTKNDRVKYAEKNATLSTSLSPNDPRYGDQYAPQMVNADTAWDTTLGSSSVTIAVVDTGVQYDHPDLAGSFGSNPGYDFVDDDGDPYPDVLADEYHGTHVAGIAGGVTDNGTGTSGISNSTLISGRALDESGRGSTADIADAVEWAADQGADVINLSLGGGGYTSTMKNAVSYATNNGALVVAAAGNNGTSSVSYPAAYSECLAVSSLDPDGSLASYSQYGSSIELAAPGSNVLATLPTDDYGELSGTSMATPVVAGVAGLTLAQWDVDNVTLRDHLKNTAVDIGLSSSQQGSGRVDAANAVETDPANGGGGDGGDGGDDGGSGGSTSASVTDSLTNSADSKCWTYAFEYSNPSTVVISLDGPSYADFDLYANDGTGTCPSTSSYDYRSWTTTSQESITIDNPDTSADLSILVDSYSGSGSYTLEIVEYE</sequence>
<evidence type="ECO:0000256" key="6">
    <source>
        <dbReference type="ARBA" id="ARBA00022825"/>
    </source>
</evidence>
<protein>
    <submittedName>
        <fullName evidence="12">Serine protease</fullName>
    </submittedName>
</protein>
<dbReference type="PANTHER" id="PTHR43399:SF4">
    <property type="entry name" value="CELL WALL-ASSOCIATED PROTEASE"/>
    <property type="match status" value="1"/>
</dbReference>
<feature type="region of interest" description="Disordered" evidence="9">
    <location>
        <begin position="388"/>
        <end position="433"/>
    </location>
</feature>
<dbReference type="InterPro" id="IPR036852">
    <property type="entry name" value="Peptidase_S8/S53_dom_sf"/>
</dbReference>
<reference evidence="13" key="1">
    <citation type="submission" date="2016-10" db="EMBL/GenBank/DDBJ databases">
        <authorList>
            <person name="Varghese N."/>
            <person name="Submissions S."/>
        </authorList>
    </citation>
    <scope>NUCLEOTIDE SEQUENCE [LARGE SCALE GENOMIC DNA]</scope>
    <source>
        <strain evidence="13">CGMCC 1.10119</strain>
    </source>
</reference>
<dbReference type="PROSITE" id="PS00137">
    <property type="entry name" value="SUBTILASE_HIS"/>
    <property type="match status" value="1"/>
</dbReference>
<evidence type="ECO:0000259" key="11">
    <source>
        <dbReference type="Pfam" id="PF04151"/>
    </source>
</evidence>
<dbReference type="PRINTS" id="PR00723">
    <property type="entry name" value="SUBTILISIN"/>
</dbReference>
<dbReference type="Pfam" id="PF00082">
    <property type="entry name" value="Peptidase_S8"/>
    <property type="match status" value="1"/>
</dbReference>
<dbReference type="InterPro" id="IPR034084">
    <property type="entry name" value="Thermitase-like_dom"/>
</dbReference>
<dbReference type="PROSITE" id="PS00136">
    <property type="entry name" value="SUBTILASE_ASP"/>
    <property type="match status" value="1"/>
</dbReference>
<evidence type="ECO:0000313" key="13">
    <source>
        <dbReference type="Proteomes" id="UP000199451"/>
    </source>
</evidence>
<dbReference type="Gene3D" id="2.60.120.380">
    <property type="match status" value="1"/>
</dbReference>
<evidence type="ECO:0000256" key="8">
    <source>
        <dbReference type="RuleBase" id="RU003355"/>
    </source>
</evidence>